<feature type="non-terminal residue" evidence="3">
    <location>
        <position position="282"/>
    </location>
</feature>
<comment type="caution">
    <text evidence="3">The sequence shown here is derived from an EMBL/GenBank/DDBJ whole genome shotgun (WGS) entry which is preliminary data.</text>
</comment>
<dbReference type="InterPro" id="IPR021027">
    <property type="entry name" value="Transposase_put_HTH"/>
</dbReference>
<evidence type="ECO:0000313" key="4">
    <source>
        <dbReference type="Proteomes" id="UP000823633"/>
    </source>
</evidence>
<evidence type="ECO:0000259" key="1">
    <source>
        <dbReference type="Pfam" id="PF01385"/>
    </source>
</evidence>
<gene>
    <name evidence="3" type="ORF">IAC42_08460</name>
</gene>
<dbReference type="Pfam" id="PF12323">
    <property type="entry name" value="HTH_OrfB_IS605"/>
    <property type="match status" value="1"/>
</dbReference>
<evidence type="ECO:0000259" key="2">
    <source>
        <dbReference type="Pfam" id="PF12323"/>
    </source>
</evidence>
<feature type="domain" description="Probable transposase IS891/IS1136/IS1341" evidence="1">
    <location>
        <begin position="171"/>
        <end position="281"/>
    </location>
</feature>
<sequence>MLRAYRYRLYPTDDQRRQMTRIVGCCRFIWNRLLEYCGKSYERRKESHTAFDLNNFIAHTLKPAYPWLTDAPAQTLQCVSADLTSAFKAFFRGDSGYPKFKTKHRSRRSFRIPQKGKVDVDGDRIYVQGVGWVDAVLHRKPKGRLRNITVTVNPSGSVYASCLFEDGVEAPVPEVPRKPKVLGIDLNLGRLAVCSDGVEYGNPRTLKQYEKKLRHKQKLLSKKCKGSNNWKKLKHEMAVLHEKIANIRKDSIHKMTKRMVCDSQADVIVVEDLNVSGMMRNH</sequence>
<dbReference type="AlphaFoldDB" id="A0A9D9E9E1"/>
<accession>A0A9D9E9E1</accession>
<name>A0A9D9E9E1_9SPIR</name>
<reference evidence="3" key="2">
    <citation type="journal article" date="2021" name="PeerJ">
        <title>Extensive microbial diversity within the chicken gut microbiome revealed by metagenomics and culture.</title>
        <authorList>
            <person name="Gilroy R."/>
            <person name="Ravi A."/>
            <person name="Getino M."/>
            <person name="Pursley I."/>
            <person name="Horton D.L."/>
            <person name="Alikhan N.F."/>
            <person name="Baker D."/>
            <person name="Gharbi K."/>
            <person name="Hall N."/>
            <person name="Watson M."/>
            <person name="Adriaenssens E.M."/>
            <person name="Foster-Nyarko E."/>
            <person name="Jarju S."/>
            <person name="Secka A."/>
            <person name="Antonio M."/>
            <person name="Oren A."/>
            <person name="Chaudhuri R.R."/>
            <person name="La Ragione R."/>
            <person name="Hildebrand F."/>
            <person name="Pallen M.J."/>
        </authorList>
    </citation>
    <scope>NUCLEOTIDE SEQUENCE</scope>
    <source>
        <strain evidence="3">11167</strain>
    </source>
</reference>
<reference evidence="3" key="1">
    <citation type="submission" date="2020-10" db="EMBL/GenBank/DDBJ databases">
        <authorList>
            <person name="Gilroy R."/>
        </authorList>
    </citation>
    <scope>NUCLEOTIDE SEQUENCE</scope>
    <source>
        <strain evidence="3">11167</strain>
    </source>
</reference>
<dbReference type="Pfam" id="PF01385">
    <property type="entry name" value="OrfB_IS605"/>
    <property type="match status" value="1"/>
</dbReference>
<dbReference type="NCBIfam" id="NF040570">
    <property type="entry name" value="guided_TnpB"/>
    <property type="match status" value="1"/>
</dbReference>
<dbReference type="EMBL" id="JADIMU010000056">
    <property type="protein sequence ID" value="MBO8443766.1"/>
    <property type="molecule type" value="Genomic_DNA"/>
</dbReference>
<proteinExistence type="predicted"/>
<evidence type="ECO:0000313" key="3">
    <source>
        <dbReference type="EMBL" id="MBO8443766.1"/>
    </source>
</evidence>
<dbReference type="Proteomes" id="UP000823633">
    <property type="component" value="Unassembled WGS sequence"/>
</dbReference>
<dbReference type="InterPro" id="IPR001959">
    <property type="entry name" value="Transposase"/>
</dbReference>
<organism evidence="3 4">
    <name type="scientific">Candidatus Aphodenecus pullistercoris</name>
    <dbReference type="NCBI Taxonomy" id="2840669"/>
    <lineage>
        <taxon>Bacteria</taxon>
        <taxon>Pseudomonadati</taxon>
        <taxon>Spirochaetota</taxon>
        <taxon>Spirochaetia</taxon>
        <taxon>Spirochaetales</taxon>
        <taxon>Candidatus Aphodenecus</taxon>
    </lineage>
</organism>
<feature type="domain" description="Transposase putative helix-turn-helix" evidence="2">
    <location>
        <begin position="1"/>
        <end position="45"/>
    </location>
</feature>
<protein>
    <submittedName>
        <fullName evidence="3">Transposase</fullName>
    </submittedName>
</protein>